<dbReference type="UniPathway" id="UPA00148"/>
<dbReference type="EMBL" id="CP018076">
    <property type="protein sequence ID" value="APE44949.1"/>
    <property type="molecule type" value="Genomic_DNA"/>
</dbReference>
<reference evidence="4 5" key="1">
    <citation type="submission" date="2016-11" db="EMBL/GenBank/DDBJ databases">
        <title>Complete genome sequence of Sulfitobacter sp. AM1-D1, a toxic bacteria associated with marine dinoflagellate Alexandrium minutum in East China Sea.</title>
        <authorList>
            <person name="Yang Q."/>
            <person name="Zhang X."/>
            <person name="Tian X."/>
        </authorList>
    </citation>
    <scope>NUCLEOTIDE SEQUENCE [LARGE SCALE GENOMIC DNA]</scope>
    <source>
        <strain evidence="4 5">AM1-D1</strain>
    </source>
</reference>
<dbReference type="GO" id="GO:0016994">
    <property type="term" value="F:precorrin-6A reductase activity"/>
    <property type="evidence" value="ECO:0007669"/>
    <property type="project" value="InterPro"/>
</dbReference>
<dbReference type="NCBIfam" id="TIGR00715">
    <property type="entry name" value="precor6x_red"/>
    <property type="match status" value="1"/>
</dbReference>
<comment type="pathway">
    <text evidence="1">Cofactor biosynthesis; adenosylcobalamin biosynthesis.</text>
</comment>
<proteinExistence type="predicted"/>
<keyword evidence="2" id="KW-0169">Cobalamin biosynthesis</keyword>
<dbReference type="Proteomes" id="UP000181897">
    <property type="component" value="Chromosome"/>
</dbReference>
<dbReference type="STRING" id="1917485.BOO69_17195"/>
<dbReference type="PANTHER" id="PTHR36925">
    <property type="entry name" value="COBALT-PRECORRIN-6A REDUCTASE"/>
    <property type="match status" value="1"/>
</dbReference>
<keyword evidence="5" id="KW-1185">Reference proteome</keyword>
<dbReference type="Pfam" id="PF02571">
    <property type="entry name" value="CbiJ"/>
    <property type="match status" value="1"/>
</dbReference>
<dbReference type="RefSeq" id="WP_071973295.1">
    <property type="nucleotide sequence ID" value="NZ_CP018076.1"/>
</dbReference>
<dbReference type="PANTHER" id="PTHR36925:SF1">
    <property type="entry name" value="COBALT-PRECORRIN-6A REDUCTASE"/>
    <property type="match status" value="1"/>
</dbReference>
<evidence type="ECO:0000256" key="3">
    <source>
        <dbReference type="ARBA" id="ARBA00023002"/>
    </source>
</evidence>
<sequence length="248" mass="26292">MNILLLGGTTEASEMALTLARAGIDATFSYAGRTKAPVAQPLPQRTGGFGGVAGLESYLHDHAITHVIDATHPFAAGMSRNAHAACVSTGTPLMRLERPAWQPGPGDDWRFVPTVEDLPGALPDAPCRAFLAIGKQQIGLFAGRPQHHYMLRLVDPPDAPLPLPDTTIVIARGPFTAQGDTALMQEHRITHVLCKNAGGSGARAKLDAARALGLPVIMAHRPLLPGDTVAHDVEKVMNWLGHDAERGV</sequence>
<accession>A0A1J0WKY3</accession>
<protein>
    <submittedName>
        <fullName evidence="4">Cobalt-precorrin-6A reductase</fullName>
    </submittedName>
</protein>
<dbReference type="AlphaFoldDB" id="A0A1J0WKY3"/>
<organism evidence="4 5">
    <name type="scientific">Sulfitobacter alexandrii</name>
    <dbReference type="NCBI Taxonomy" id="1917485"/>
    <lineage>
        <taxon>Bacteria</taxon>
        <taxon>Pseudomonadati</taxon>
        <taxon>Pseudomonadota</taxon>
        <taxon>Alphaproteobacteria</taxon>
        <taxon>Rhodobacterales</taxon>
        <taxon>Roseobacteraceae</taxon>
        <taxon>Sulfitobacter</taxon>
    </lineage>
</organism>
<evidence type="ECO:0000313" key="5">
    <source>
        <dbReference type="Proteomes" id="UP000181897"/>
    </source>
</evidence>
<dbReference type="NCBIfam" id="NF005968">
    <property type="entry name" value="PRK08057.1-2"/>
    <property type="match status" value="1"/>
</dbReference>
<gene>
    <name evidence="4" type="ORF">BOO69_17195</name>
</gene>
<name>A0A1J0WKY3_9RHOB</name>
<dbReference type="PROSITE" id="PS51014">
    <property type="entry name" value="COBK_CBIJ"/>
    <property type="match status" value="1"/>
</dbReference>
<evidence type="ECO:0000313" key="4">
    <source>
        <dbReference type="EMBL" id="APE44949.1"/>
    </source>
</evidence>
<keyword evidence="3" id="KW-0560">Oxidoreductase</keyword>
<dbReference type="InterPro" id="IPR003723">
    <property type="entry name" value="Precorrin-6x_reduct"/>
</dbReference>
<dbReference type="KEGG" id="suam:BOO69_17195"/>
<evidence type="ECO:0000256" key="1">
    <source>
        <dbReference type="ARBA" id="ARBA00004953"/>
    </source>
</evidence>
<dbReference type="GO" id="GO:0009236">
    <property type="term" value="P:cobalamin biosynthetic process"/>
    <property type="evidence" value="ECO:0007669"/>
    <property type="project" value="UniProtKB-UniPathway"/>
</dbReference>
<evidence type="ECO:0000256" key="2">
    <source>
        <dbReference type="ARBA" id="ARBA00022573"/>
    </source>
</evidence>